<feature type="binding site" evidence="10">
    <location>
        <position position="255"/>
    </location>
    <ligand>
        <name>K(+)</name>
        <dbReference type="ChEBI" id="CHEBI:29103"/>
    </ligand>
</feature>
<dbReference type="HAMAP" id="MF_00379">
    <property type="entry name" value="GTPase_MnmE"/>
    <property type="match status" value="1"/>
</dbReference>
<evidence type="ECO:0000256" key="7">
    <source>
        <dbReference type="ARBA" id="ARBA00022842"/>
    </source>
</evidence>
<dbReference type="InterPro" id="IPR004520">
    <property type="entry name" value="GTPase_MnmE"/>
</dbReference>
<dbReference type="GO" id="GO:0046872">
    <property type="term" value="F:metal ion binding"/>
    <property type="evidence" value="ECO:0007669"/>
    <property type="project" value="UniProtKB-KW"/>
</dbReference>
<gene>
    <name evidence="10" type="primary">mnmE</name>
    <name evidence="10" type="synonym">trmE</name>
    <name evidence="13" type="ORF">HMPREF9194_01994</name>
</gene>
<dbReference type="Pfam" id="PF01926">
    <property type="entry name" value="MMR_HSR1"/>
    <property type="match status" value="1"/>
</dbReference>
<dbReference type="InterPro" id="IPR027417">
    <property type="entry name" value="P-loop_NTPase"/>
</dbReference>
<keyword evidence="4 10" id="KW-0479">Metal-binding</keyword>
<feature type="binding site" evidence="10">
    <location>
        <position position="234"/>
    </location>
    <ligand>
        <name>K(+)</name>
        <dbReference type="ChEBI" id="CHEBI:29103"/>
    </ligand>
</feature>
<evidence type="ECO:0000256" key="3">
    <source>
        <dbReference type="ARBA" id="ARBA00022694"/>
    </source>
</evidence>
<evidence type="ECO:0000256" key="10">
    <source>
        <dbReference type="HAMAP-Rule" id="MF_00379"/>
    </source>
</evidence>
<keyword evidence="8 10" id="KW-0630">Potassium</keyword>
<dbReference type="Pfam" id="PF10396">
    <property type="entry name" value="TrmE_N"/>
    <property type="match status" value="1"/>
</dbReference>
<proteinExistence type="inferred from homology"/>
<dbReference type="FunFam" id="3.40.50.300:FF:001376">
    <property type="entry name" value="tRNA modification GTPase MnmE"/>
    <property type="match status" value="1"/>
</dbReference>
<feature type="binding site" evidence="10">
    <location>
        <position position="90"/>
    </location>
    <ligand>
        <name>(6S)-5-formyl-5,6,7,8-tetrahydrofolate</name>
        <dbReference type="ChEBI" id="CHEBI:57457"/>
    </ligand>
</feature>
<dbReference type="CDD" id="cd04164">
    <property type="entry name" value="trmE"/>
    <property type="match status" value="1"/>
</dbReference>
<dbReference type="InterPro" id="IPR006073">
    <property type="entry name" value="GTP-bd"/>
</dbReference>
<evidence type="ECO:0000313" key="14">
    <source>
        <dbReference type="Proteomes" id="UP000014541"/>
    </source>
</evidence>
<dbReference type="EC" id="3.6.-.-" evidence="10"/>
<dbReference type="AlphaFoldDB" id="S3K0A7"/>
<dbReference type="GO" id="GO:0005525">
    <property type="term" value="F:GTP binding"/>
    <property type="evidence" value="ECO:0007669"/>
    <property type="project" value="UniProtKB-UniRule"/>
</dbReference>
<keyword evidence="5 10" id="KW-0547">Nucleotide-binding</keyword>
<feature type="binding site" evidence="10">
    <location>
        <position position="259"/>
    </location>
    <ligand>
        <name>Mg(2+)</name>
        <dbReference type="ChEBI" id="CHEBI:18420"/>
    </ligand>
</feature>
<dbReference type="STRING" id="1125699.HMPREF9194_01994"/>
<dbReference type="NCBIfam" id="TIGR00231">
    <property type="entry name" value="small_GTP"/>
    <property type="match status" value="1"/>
</dbReference>
<dbReference type="eggNOG" id="COG0486">
    <property type="taxonomic scope" value="Bacteria"/>
</dbReference>
<evidence type="ECO:0000256" key="9">
    <source>
        <dbReference type="ARBA" id="ARBA00023134"/>
    </source>
</evidence>
<feature type="binding site" evidence="10">
    <location>
        <position position="129"/>
    </location>
    <ligand>
        <name>(6S)-5-formyl-5,6,7,8-tetrahydrofolate</name>
        <dbReference type="ChEBI" id="CHEBI:57457"/>
    </ligand>
</feature>
<organism evidence="13 14">
    <name type="scientific">Treponema maltophilum ATCC 51939</name>
    <dbReference type="NCBI Taxonomy" id="1125699"/>
    <lineage>
        <taxon>Bacteria</taxon>
        <taxon>Pseudomonadati</taxon>
        <taxon>Spirochaetota</taxon>
        <taxon>Spirochaetia</taxon>
        <taxon>Spirochaetales</taxon>
        <taxon>Treponemataceae</taxon>
        <taxon>Treponema</taxon>
    </lineage>
</organism>
<dbReference type="GO" id="GO:0005829">
    <property type="term" value="C:cytosol"/>
    <property type="evidence" value="ECO:0007669"/>
    <property type="project" value="TreeGrafter"/>
</dbReference>
<feature type="binding site" evidence="10">
    <location>
        <begin position="253"/>
        <end position="259"/>
    </location>
    <ligand>
        <name>GTP</name>
        <dbReference type="ChEBI" id="CHEBI:37565"/>
    </ligand>
</feature>
<feature type="binding site" evidence="10">
    <location>
        <begin position="234"/>
        <end position="239"/>
    </location>
    <ligand>
        <name>GTP</name>
        <dbReference type="ChEBI" id="CHEBI:37565"/>
    </ligand>
</feature>
<keyword evidence="9 10" id="KW-0342">GTP-binding</keyword>
<dbReference type="RefSeq" id="WP_016526252.1">
    <property type="nucleotide sequence ID" value="NZ_KE332518.1"/>
</dbReference>
<dbReference type="InterPro" id="IPR018948">
    <property type="entry name" value="GTP-bd_TrmE_N"/>
</dbReference>
<feature type="binding site" evidence="10">
    <location>
        <position position="253"/>
    </location>
    <ligand>
        <name>K(+)</name>
        <dbReference type="ChEBI" id="CHEBI:29103"/>
    </ligand>
</feature>
<dbReference type="SUPFAM" id="SSF52540">
    <property type="entry name" value="P-loop containing nucleoside triphosphate hydrolases"/>
    <property type="match status" value="1"/>
</dbReference>
<dbReference type="InterPro" id="IPR005225">
    <property type="entry name" value="Small_GTP-bd"/>
</dbReference>
<dbReference type="PATRIC" id="fig|1125699.3.peg.2016"/>
<evidence type="ECO:0000256" key="2">
    <source>
        <dbReference type="ARBA" id="ARBA00022490"/>
    </source>
</evidence>
<dbReference type="PROSITE" id="PS51709">
    <property type="entry name" value="G_TRME"/>
    <property type="match status" value="1"/>
</dbReference>
<comment type="similarity">
    <text evidence="1 10 11">Belongs to the TRAFAC class TrmE-Era-EngA-EngB-Septin-like GTPase superfamily. TrmE GTPase family.</text>
</comment>
<sequence length="494" mass="53007">MKTYVPNEPIAAIATALGPSALAVVRTSGAGCIDSVSRIFSRPKTLLNSAGGTLIHGWICGGEKKTEKIDEVMLGVYRAPKSFTGEDMVEIFCHGGTAPVSAVYRLLLQNGFKAAQAGEFTFRAFVNGKTDLTRAEAVREIIDSKTDESRSRACGRLAGSLYGELDNIKHLILSSLAALEADIEYPEDENAVAGVFNFEDLIFARDKLAVLISSWKSEKLYQDGVRMVLCGRTNAGKSSLFNALLKEDRAIVSDIHGTTRDWLESWISFAGIPVRLFDTAGLRRTDDIVEQAGVERTLDLTDEADLLLYLIDASEGETEEDSLMIGRLQKKRKPLVIVWNKTDKAPAGCQTGSPPHIAPAAESFSRSAELTKKSHELPCVYISAKTGSGLADLTETVKNLLLSAAGGTELGSAGNALAGSERLQAGFGSLRQKKAADEALDSLNHAIAVPSLDLTLDAAVQDMEDALSFLGEITGEVGADDILENIFSRFCVGK</sequence>
<dbReference type="Gene3D" id="1.20.120.430">
    <property type="entry name" value="tRNA modification GTPase MnmE domain 2"/>
    <property type="match status" value="1"/>
</dbReference>
<dbReference type="GO" id="GO:0003924">
    <property type="term" value="F:GTPase activity"/>
    <property type="evidence" value="ECO:0007669"/>
    <property type="project" value="UniProtKB-UniRule"/>
</dbReference>
<dbReference type="GO" id="GO:0030488">
    <property type="term" value="P:tRNA methylation"/>
    <property type="evidence" value="ECO:0007669"/>
    <property type="project" value="TreeGrafter"/>
</dbReference>
<evidence type="ECO:0000256" key="5">
    <source>
        <dbReference type="ARBA" id="ARBA00022741"/>
    </source>
</evidence>
<dbReference type="HOGENOM" id="CLU_019624_4_1_12"/>
<feature type="binding site" evidence="10">
    <location>
        <position position="238"/>
    </location>
    <ligand>
        <name>Mg(2+)</name>
        <dbReference type="ChEBI" id="CHEBI:18420"/>
    </ligand>
</feature>
<dbReference type="NCBIfam" id="TIGR00450">
    <property type="entry name" value="mnmE_trmE_thdF"/>
    <property type="match status" value="1"/>
</dbReference>
<keyword evidence="14" id="KW-1185">Reference proteome</keyword>
<keyword evidence="6 10" id="KW-0378">Hydrolase</keyword>
<dbReference type="CDD" id="cd14858">
    <property type="entry name" value="TrmE_N"/>
    <property type="match status" value="1"/>
</dbReference>
<evidence type="ECO:0000313" key="13">
    <source>
        <dbReference type="EMBL" id="EPF31643.1"/>
    </source>
</evidence>
<dbReference type="OrthoDB" id="9805918at2"/>
<name>S3K0A7_TREMA</name>
<evidence type="ECO:0000259" key="12">
    <source>
        <dbReference type="PROSITE" id="PS51709"/>
    </source>
</evidence>
<feature type="binding site" evidence="10">
    <location>
        <position position="26"/>
    </location>
    <ligand>
        <name>(6S)-5-formyl-5,6,7,8-tetrahydrofolate</name>
        <dbReference type="ChEBI" id="CHEBI:57457"/>
    </ligand>
</feature>
<dbReference type="InterPro" id="IPR027368">
    <property type="entry name" value="MnmE_dom2"/>
</dbReference>
<evidence type="ECO:0000256" key="8">
    <source>
        <dbReference type="ARBA" id="ARBA00022958"/>
    </source>
</evidence>
<dbReference type="GO" id="GO:0002098">
    <property type="term" value="P:tRNA wobble uridine modification"/>
    <property type="evidence" value="ECO:0007669"/>
    <property type="project" value="TreeGrafter"/>
</dbReference>
<dbReference type="InterPro" id="IPR027266">
    <property type="entry name" value="TrmE/GcvT-like"/>
</dbReference>
<dbReference type="InterPro" id="IPR025867">
    <property type="entry name" value="MnmE_helical"/>
</dbReference>
<protein>
    <recommendedName>
        <fullName evidence="10">tRNA modification GTPase MnmE</fullName>
        <ecNumber evidence="10">3.6.-.-</ecNumber>
    </recommendedName>
</protein>
<feature type="binding site" evidence="10">
    <location>
        <position position="494"/>
    </location>
    <ligand>
        <name>(6S)-5-formyl-5,6,7,8-tetrahydrofolate</name>
        <dbReference type="ChEBI" id="CHEBI:57457"/>
    </ligand>
</feature>
<dbReference type="InterPro" id="IPR031168">
    <property type="entry name" value="G_TrmE"/>
</dbReference>
<comment type="caution">
    <text evidence="13">The sequence shown here is derived from an EMBL/GenBank/DDBJ whole genome shotgun (WGS) entry which is preliminary data.</text>
</comment>
<dbReference type="Pfam" id="PF12631">
    <property type="entry name" value="MnmE_helical"/>
    <property type="match status" value="1"/>
</dbReference>
<dbReference type="EMBL" id="ATFF01000006">
    <property type="protein sequence ID" value="EPF31643.1"/>
    <property type="molecule type" value="Genomic_DNA"/>
</dbReference>
<keyword evidence="7 10" id="KW-0460">Magnesium</keyword>
<feature type="binding site" evidence="10">
    <location>
        <position position="258"/>
    </location>
    <ligand>
        <name>K(+)</name>
        <dbReference type="ChEBI" id="CHEBI:29103"/>
    </ligand>
</feature>
<evidence type="ECO:0000256" key="6">
    <source>
        <dbReference type="ARBA" id="ARBA00022801"/>
    </source>
</evidence>
<evidence type="ECO:0000256" key="1">
    <source>
        <dbReference type="ARBA" id="ARBA00011043"/>
    </source>
</evidence>
<dbReference type="Gene3D" id="3.40.50.300">
    <property type="entry name" value="P-loop containing nucleotide triphosphate hydrolases"/>
    <property type="match status" value="1"/>
</dbReference>
<keyword evidence="2 10" id="KW-0963">Cytoplasm</keyword>
<comment type="function">
    <text evidence="10">Exhibits a very high intrinsic GTPase hydrolysis rate. Involved in the addition of a carboxymethylaminomethyl (cmnm) group at the wobble position (U34) of certain tRNAs, forming tRNA-cmnm(5)s(2)U34.</text>
</comment>
<dbReference type="PANTHER" id="PTHR42714">
    <property type="entry name" value="TRNA MODIFICATION GTPASE GTPBP3"/>
    <property type="match status" value="1"/>
</dbReference>
<reference evidence="13 14" key="1">
    <citation type="submission" date="2013-04" db="EMBL/GenBank/DDBJ databases">
        <title>The Genome Sequence of Treponema maltophilum ATCC 51939.</title>
        <authorList>
            <consortium name="The Broad Institute Genomics Platform"/>
            <person name="Earl A."/>
            <person name="Ward D."/>
            <person name="Feldgarden M."/>
            <person name="Gevers D."/>
            <person name="Leonetti C."/>
            <person name="Blanton J.M."/>
            <person name="Dewhirst F.E."/>
            <person name="Izard J."/>
            <person name="Walker B."/>
            <person name="Young S."/>
            <person name="Zeng Q."/>
            <person name="Gargeya S."/>
            <person name="Fitzgerald M."/>
            <person name="Haas B."/>
            <person name="Abouelleil A."/>
            <person name="Allen A.W."/>
            <person name="Alvarado L."/>
            <person name="Arachchi H.M."/>
            <person name="Berlin A.M."/>
            <person name="Chapman S.B."/>
            <person name="Gainer-Dewar J."/>
            <person name="Goldberg J."/>
            <person name="Griggs A."/>
            <person name="Gujja S."/>
            <person name="Hansen M."/>
            <person name="Howarth C."/>
            <person name="Imamovic A."/>
            <person name="Ireland A."/>
            <person name="Larimer J."/>
            <person name="McCowan C."/>
            <person name="Murphy C."/>
            <person name="Pearson M."/>
            <person name="Poon T.W."/>
            <person name="Priest M."/>
            <person name="Roberts A."/>
            <person name="Saif S."/>
            <person name="Shea T."/>
            <person name="Sisk P."/>
            <person name="Sykes S."/>
            <person name="Wortman J."/>
            <person name="Nusbaum C."/>
            <person name="Birren B."/>
        </authorList>
    </citation>
    <scope>NUCLEOTIDE SEQUENCE [LARGE SCALE GENOMIC DNA]</scope>
    <source>
        <strain evidence="13 14">ATCC 51939</strain>
    </source>
</reference>
<feature type="domain" description="TrmE-type G" evidence="12">
    <location>
        <begin position="224"/>
        <end position="402"/>
    </location>
</feature>
<evidence type="ECO:0000256" key="4">
    <source>
        <dbReference type="ARBA" id="ARBA00022723"/>
    </source>
</evidence>
<comment type="caution">
    <text evidence="10">Lacks conserved residue(s) required for the propagation of feature annotation.</text>
</comment>
<comment type="subunit">
    <text evidence="10">Homodimer. Heterotetramer of two MnmE and two MnmG subunits.</text>
</comment>
<feature type="binding site" evidence="10">
    <location>
        <begin position="278"/>
        <end position="281"/>
    </location>
    <ligand>
        <name>GTP</name>
        <dbReference type="ChEBI" id="CHEBI:37565"/>
    </ligand>
</feature>
<evidence type="ECO:0000256" key="11">
    <source>
        <dbReference type="RuleBase" id="RU003313"/>
    </source>
</evidence>
<comment type="subcellular location">
    <subcellularLocation>
        <location evidence="10">Cytoplasm</location>
    </subcellularLocation>
</comment>
<comment type="cofactor">
    <cofactor evidence="10">
        <name>K(+)</name>
        <dbReference type="ChEBI" id="CHEBI:29103"/>
    </cofactor>
    <text evidence="10">Binds 1 potassium ion per subunit.</text>
</comment>
<dbReference type="PANTHER" id="PTHR42714:SF2">
    <property type="entry name" value="TRNA MODIFICATION GTPASE GTPBP3, MITOCHONDRIAL"/>
    <property type="match status" value="1"/>
</dbReference>
<keyword evidence="3 10" id="KW-0819">tRNA processing</keyword>
<dbReference type="Gene3D" id="3.30.1360.120">
    <property type="entry name" value="Probable tRNA modification gtpase trme, domain 1"/>
    <property type="match status" value="1"/>
</dbReference>
<accession>S3K0A7</accession>
<dbReference type="Proteomes" id="UP000014541">
    <property type="component" value="Unassembled WGS sequence"/>
</dbReference>